<evidence type="ECO:0000256" key="5">
    <source>
        <dbReference type="ARBA" id="ARBA00022737"/>
    </source>
</evidence>
<dbReference type="InterPro" id="IPR015943">
    <property type="entry name" value="WD40/YVTN_repeat-like_dom_sf"/>
</dbReference>
<dbReference type="GO" id="GO:0006891">
    <property type="term" value="P:intra-Golgi vesicle-mediated transport"/>
    <property type="evidence" value="ECO:0007669"/>
    <property type="project" value="TreeGrafter"/>
</dbReference>
<dbReference type="InterPro" id="IPR008962">
    <property type="entry name" value="PapD-like_sf"/>
</dbReference>
<keyword evidence="6" id="KW-0547">Nucleotide-binding</keyword>
<keyword evidence="3" id="KW-0853">WD repeat</keyword>
<reference evidence="11" key="1">
    <citation type="submission" date="2015-06" db="UniProtKB">
        <authorList>
            <consortium name="EnsemblPlants"/>
        </authorList>
    </citation>
    <scope>IDENTIFICATION</scope>
</reference>
<keyword evidence="2" id="KW-0723">Serine/threonine-protein kinase</keyword>
<comment type="catalytic activity">
    <reaction evidence="9">
        <text>L-threonyl-[protein] + ATP = O-phospho-L-threonyl-[protein] + ADP + H(+)</text>
        <dbReference type="Rhea" id="RHEA:46608"/>
        <dbReference type="Rhea" id="RHEA-COMP:11060"/>
        <dbReference type="Rhea" id="RHEA-COMP:11605"/>
        <dbReference type="ChEBI" id="CHEBI:15378"/>
        <dbReference type="ChEBI" id="CHEBI:30013"/>
        <dbReference type="ChEBI" id="CHEBI:30616"/>
        <dbReference type="ChEBI" id="CHEBI:61977"/>
        <dbReference type="ChEBI" id="CHEBI:456216"/>
        <dbReference type="EC" id="2.7.11.1"/>
    </reaction>
</comment>
<dbReference type="PROSITE" id="PS50294">
    <property type="entry name" value="WD_REPEATS_REGION"/>
    <property type="match status" value="3"/>
</dbReference>
<evidence type="ECO:0000256" key="8">
    <source>
        <dbReference type="ARBA" id="ARBA00022840"/>
    </source>
</evidence>
<name>M8BXY4_AEGTA</name>
<evidence type="ECO:0000256" key="6">
    <source>
        <dbReference type="ARBA" id="ARBA00022741"/>
    </source>
</evidence>
<dbReference type="GO" id="GO:0005524">
    <property type="term" value="F:ATP binding"/>
    <property type="evidence" value="ECO:0007669"/>
    <property type="project" value="UniProtKB-KW"/>
</dbReference>
<keyword evidence="7" id="KW-0418">Kinase</keyword>
<organism evidence="11">
    <name type="scientific">Aegilops tauschii</name>
    <name type="common">Tausch's goatgrass</name>
    <name type="synonym">Aegilops squarrosa</name>
    <dbReference type="NCBI Taxonomy" id="37682"/>
    <lineage>
        <taxon>Eukaryota</taxon>
        <taxon>Viridiplantae</taxon>
        <taxon>Streptophyta</taxon>
        <taxon>Embryophyta</taxon>
        <taxon>Tracheophyta</taxon>
        <taxon>Spermatophyta</taxon>
        <taxon>Magnoliopsida</taxon>
        <taxon>Liliopsida</taxon>
        <taxon>Poales</taxon>
        <taxon>Poaceae</taxon>
        <taxon>BOP clade</taxon>
        <taxon>Pooideae</taxon>
        <taxon>Triticodae</taxon>
        <taxon>Triticeae</taxon>
        <taxon>Triticinae</taxon>
        <taxon>Aegilops</taxon>
    </lineage>
</organism>
<dbReference type="PROSITE" id="PS50082">
    <property type="entry name" value="WD_REPEATS_2"/>
    <property type="match status" value="3"/>
</dbReference>
<dbReference type="InterPro" id="IPR050844">
    <property type="entry name" value="Coatomer_complex_subunit"/>
</dbReference>
<dbReference type="EC" id="2.7.11.1" evidence="1"/>
<keyword evidence="8" id="KW-0067">ATP-binding</keyword>
<dbReference type="Gene3D" id="2.60.40.10">
    <property type="entry name" value="Immunoglobulins"/>
    <property type="match status" value="1"/>
</dbReference>
<dbReference type="EnsemblPlants" id="EMT26658">
    <property type="protein sequence ID" value="EMT26658"/>
    <property type="gene ID" value="F775_03715"/>
</dbReference>
<dbReference type="Gene3D" id="1.10.510.10">
    <property type="entry name" value="Transferase(Phosphotransferase) domain 1"/>
    <property type="match status" value="1"/>
</dbReference>
<dbReference type="InterPro" id="IPR013783">
    <property type="entry name" value="Ig-like_fold"/>
</dbReference>
<dbReference type="SUPFAM" id="SSF50978">
    <property type="entry name" value="WD40 repeat-like"/>
    <property type="match status" value="1"/>
</dbReference>
<dbReference type="GO" id="GO:0004674">
    <property type="term" value="F:protein serine/threonine kinase activity"/>
    <property type="evidence" value="ECO:0007669"/>
    <property type="project" value="UniProtKB-KW"/>
</dbReference>
<dbReference type="SUPFAM" id="SSF56112">
    <property type="entry name" value="Protein kinase-like (PK-like)"/>
    <property type="match status" value="1"/>
</dbReference>
<dbReference type="SUPFAM" id="SSF49354">
    <property type="entry name" value="PapD-like"/>
    <property type="match status" value="1"/>
</dbReference>
<dbReference type="FunFam" id="1.10.510.10:FF:001023">
    <property type="entry name" value="Os07g0541700 protein"/>
    <property type="match status" value="1"/>
</dbReference>
<keyword evidence="5" id="KW-0677">Repeat</keyword>
<dbReference type="GO" id="GO:0030126">
    <property type="term" value="C:COPI vesicle coat"/>
    <property type="evidence" value="ECO:0007669"/>
    <property type="project" value="TreeGrafter"/>
</dbReference>
<evidence type="ECO:0000256" key="7">
    <source>
        <dbReference type="ARBA" id="ARBA00022777"/>
    </source>
</evidence>
<dbReference type="Pfam" id="PF00400">
    <property type="entry name" value="WD40"/>
    <property type="match status" value="4"/>
</dbReference>
<dbReference type="GO" id="GO:0006888">
    <property type="term" value="P:endoplasmic reticulum to Golgi vesicle-mediated transport"/>
    <property type="evidence" value="ECO:0007669"/>
    <property type="project" value="TreeGrafter"/>
</dbReference>
<dbReference type="InterPro" id="IPR001680">
    <property type="entry name" value="WD40_rpt"/>
</dbReference>
<protein>
    <recommendedName>
        <fullName evidence="1">non-specific serine/threonine protein kinase</fullName>
        <ecNumber evidence="1">2.7.11.1</ecNumber>
    </recommendedName>
</protein>
<evidence type="ECO:0000256" key="10">
    <source>
        <dbReference type="ARBA" id="ARBA00048679"/>
    </source>
</evidence>
<evidence type="ECO:0000256" key="9">
    <source>
        <dbReference type="ARBA" id="ARBA00047899"/>
    </source>
</evidence>
<dbReference type="PROSITE" id="PS50011">
    <property type="entry name" value="PROTEIN_KINASE_DOM"/>
    <property type="match status" value="1"/>
</dbReference>
<dbReference type="InterPro" id="IPR036322">
    <property type="entry name" value="WD40_repeat_dom_sf"/>
</dbReference>
<accession>M8BXY4</accession>
<dbReference type="CDD" id="cd00200">
    <property type="entry name" value="WD40"/>
    <property type="match status" value="1"/>
</dbReference>
<dbReference type="InterPro" id="IPR011009">
    <property type="entry name" value="Kinase-like_dom_sf"/>
</dbReference>
<dbReference type="AlphaFoldDB" id="M8BXY4"/>
<proteinExistence type="predicted"/>
<evidence type="ECO:0000256" key="4">
    <source>
        <dbReference type="ARBA" id="ARBA00022679"/>
    </source>
</evidence>
<evidence type="ECO:0000256" key="3">
    <source>
        <dbReference type="ARBA" id="ARBA00022574"/>
    </source>
</evidence>
<evidence type="ECO:0000256" key="2">
    <source>
        <dbReference type="ARBA" id="ARBA00022527"/>
    </source>
</evidence>
<dbReference type="GO" id="GO:0006890">
    <property type="term" value="P:retrograde vesicle-mediated transport, Golgi to endoplasmic reticulum"/>
    <property type="evidence" value="ECO:0007669"/>
    <property type="project" value="TreeGrafter"/>
</dbReference>
<dbReference type="InterPro" id="IPR000535">
    <property type="entry name" value="MSP_dom"/>
</dbReference>
<sequence length="646" mass="73562">MAADSSSGKTDDGKIGAASAERNELPLQLLRNITGQFSEERRLGTGAFGTVYKLELLSEVVRCIQFDMISKPREVPKKMDWETRFKIIKGVCKGLLFLHSIPIVHMDLKPENIWLDNYMRPKIAEFGLSRIFGQEQTRMNAQNIVGSYGYIAPEYLYRGEISTMSDIYSLGLLIMETSTGEKNCPGNEPSAVKFIKNVRDNWTEERIASEYPSLDPDCLKQIKACINIGLECVEIGRRKRPSIEKIMDTLNRLSQVDSNNVLSLQPQRINFPIGPKRLTSSSLYLINNRDDRIAFRLETKFPRRYLTKLPLCGVVPPKCTYILTGLILQSSIAHHEDLDSVDPASVAMFLDTAGDEVQEAKVEVACEPLVETISNDQVSSVKIMIIDGPNYREVLSVDVHPTEPWILTSNKRGHVCIWNYQTQAENFKPVAVITYENYSFDIILPVAVYSAKFIEREGWFVVGGDDGCIYVYNYNTMKEVYMIEEAHDDRIMCLVVNPTHSFLLSASDDHKIKLWDWANEWQCTRTFEGHDDTVTQIWNIHSETCNITWDEHPDGVLSVHYHPRYFQQSLICGSSDGDAKIWDLETDSCVDTLEGHEKGINALCWHPELRALVTGSLDGTVRILSWMCHSNTYKYLFLLMYSLTPR</sequence>
<dbReference type="GO" id="GO:0006886">
    <property type="term" value="P:intracellular protein transport"/>
    <property type="evidence" value="ECO:0007669"/>
    <property type="project" value="TreeGrafter"/>
</dbReference>
<dbReference type="PANTHER" id="PTHR19876">
    <property type="entry name" value="COATOMER"/>
    <property type="match status" value="1"/>
</dbReference>
<dbReference type="InterPro" id="IPR000719">
    <property type="entry name" value="Prot_kinase_dom"/>
</dbReference>
<keyword evidence="4" id="KW-0808">Transferase</keyword>
<comment type="catalytic activity">
    <reaction evidence="10">
        <text>L-seryl-[protein] + ATP = O-phospho-L-seryl-[protein] + ADP + H(+)</text>
        <dbReference type="Rhea" id="RHEA:17989"/>
        <dbReference type="Rhea" id="RHEA-COMP:9863"/>
        <dbReference type="Rhea" id="RHEA-COMP:11604"/>
        <dbReference type="ChEBI" id="CHEBI:15378"/>
        <dbReference type="ChEBI" id="CHEBI:29999"/>
        <dbReference type="ChEBI" id="CHEBI:30616"/>
        <dbReference type="ChEBI" id="CHEBI:83421"/>
        <dbReference type="ChEBI" id="CHEBI:456216"/>
        <dbReference type="EC" id="2.7.11.1"/>
    </reaction>
</comment>
<dbReference type="PROSITE" id="PS50202">
    <property type="entry name" value="MSP"/>
    <property type="match status" value="1"/>
</dbReference>
<evidence type="ECO:0000256" key="1">
    <source>
        <dbReference type="ARBA" id="ARBA00012513"/>
    </source>
</evidence>
<dbReference type="SMART" id="SM00220">
    <property type="entry name" value="S_TKc"/>
    <property type="match status" value="1"/>
</dbReference>
<evidence type="ECO:0000313" key="11">
    <source>
        <dbReference type="EnsemblPlants" id="EMT26658"/>
    </source>
</evidence>
<dbReference type="PANTHER" id="PTHR19876:SF68">
    <property type="entry name" value="COATOMER SUBUNIT BETA'-2"/>
    <property type="match status" value="1"/>
</dbReference>
<dbReference type="SMART" id="SM00320">
    <property type="entry name" value="WD40"/>
    <property type="match status" value="5"/>
</dbReference>
<dbReference type="Gene3D" id="2.130.10.10">
    <property type="entry name" value="YVTN repeat-like/Quinoprotein amine dehydrogenase"/>
    <property type="match status" value="2"/>
</dbReference>
<dbReference type="ExpressionAtlas" id="M8BXY4">
    <property type="expression patterns" value="baseline"/>
</dbReference>
<dbReference type="Pfam" id="PF00069">
    <property type="entry name" value="Pkinase"/>
    <property type="match status" value="1"/>
</dbReference>